<sequence length="163" mass="18544">MKLSPLELRQISFKKGFRGYSPLEVDTFIESLADDLEELLGKMADYKDQQDRQSKTIAELEKTEGALTETLLMAQKAMENVKANAQAEGHLIIRQAEVRAEEITAEAVRRETQLQGEIMNLQRAKGYLVEKIRGLIQSLERDIQWDEKDTSELGSDLSSKMKI</sequence>
<evidence type="ECO:0000256" key="5">
    <source>
        <dbReference type="ARBA" id="ARBA00023054"/>
    </source>
</evidence>
<feature type="coiled-coil region" evidence="7">
    <location>
        <begin position="29"/>
        <end position="63"/>
    </location>
</feature>
<keyword evidence="3" id="KW-0963">Cytoplasm</keyword>
<dbReference type="PANTHER" id="PTHR35794:SF2">
    <property type="entry name" value="CELL DIVISION PROTEIN DIVIVA"/>
    <property type="match status" value="1"/>
</dbReference>
<comment type="subcellular location">
    <subcellularLocation>
        <location evidence="1">Cytoplasm</location>
    </subcellularLocation>
</comment>
<comment type="similarity">
    <text evidence="2">Belongs to the DivIVA family.</text>
</comment>
<evidence type="ECO:0000256" key="1">
    <source>
        <dbReference type="ARBA" id="ARBA00004496"/>
    </source>
</evidence>
<evidence type="ECO:0000256" key="4">
    <source>
        <dbReference type="ARBA" id="ARBA00022618"/>
    </source>
</evidence>
<dbReference type="EMBL" id="UOGF01000007">
    <property type="protein sequence ID" value="VAX26142.1"/>
    <property type="molecule type" value="Genomic_DNA"/>
</dbReference>
<organism evidence="8">
    <name type="scientific">hydrothermal vent metagenome</name>
    <dbReference type="NCBI Taxonomy" id="652676"/>
    <lineage>
        <taxon>unclassified sequences</taxon>
        <taxon>metagenomes</taxon>
        <taxon>ecological metagenomes</taxon>
    </lineage>
</organism>
<dbReference type="GO" id="GO:0051301">
    <property type="term" value="P:cell division"/>
    <property type="evidence" value="ECO:0007669"/>
    <property type="project" value="UniProtKB-KW"/>
</dbReference>
<dbReference type="InterPro" id="IPR007793">
    <property type="entry name" value="DivIVA_fam"/>
</dbReference>
<name>A0A3B1CD39_9ZZZZ</name>
<gene>
    <name evidence="8" type="ORF">MNBD_NITROSPIRAE01-1170</name>
</gene>
<keyword evidence="5 7" id="KW-0175">Coiled coil</keyword>
<dbReference type="Pfam" id="PF05103">
    <property type="entry name" value="DivIVA"/>
    <property type="match status" value="1"/>
</dbReference>
<dbReference type="InterPro" id="IPR019933">
    <property type="entry name" value="DivIVA_domain"/>
</dbReference>
<keyword evidence="6" id="KW-0131">Cell cycle</keyword>
<dbReference type="Gene3D" id="6.10.250.660">
    <property type="match status" value="1"/>
</dbReference>
<evidence type="ECO:0000256" key="6">
    <source>
        <dbReference type="ARBA" id="ARBA00023306"/>
    </source>
</evidence>
<accession>A0A3B1CD39</accession>
<evidence type="ECO:0000256" key="3">
    <source>
        <dbReference type="ARBA" id="ARBA00022490"/>
    </source>
</evidence>
<evidence type="ECO:0008006" key="9">
    <source>
        <dbReference type="Google" id="ProtNLM"/>
    </source>
</evidence>
<keyword evidence="4" id="KW-0132">Cell division</keyword>
<dbReference type="PANTHER" id="PTHR35794">
    <property type="entry name" value="CELL DIVISION PROTEIN DIVIVA"/>
    <property type="match status" value="1"/>
</dbReference>
<evidence type="ECO:0000256" key="2">
    <source>
        <dbReference type="ARBA" id="ARBA00009008"/>
    </source>
</evidence>
<evidence type="ECO:0000313" key="8">
    <source>
        <dbReference type="EMBL" id="VAX26142.1"/>
    </source>
</evidence>
<dbReference type="NCBIfam" id="TIGR03544">
    <property type="entry name" value="DivI1A_domain"/>
    <property type="match status" value="1"/>
</dbReference>
<protein>
    <recommendedName>
        <fullName evidence="9">Cell division initiation protein DivIVA</fullName>
    </recommendedName>
</protein>
<reference evidence="8" key="1">
    <citation type="submission" date="2018-06" db="EMBL/GenBank/DDBJ databases">
        <authorList>
            <person name="Zhirakovskaya E."/>
        </authorList>
    </citation>
    <scope>NUCLEOTIDE SEQUENCE</scope>
</reference>
<proteinExistence type="inferred from homology"/>
<dbReference type="AlphaFoldDB" id="A0A3B1CD39"/>
<evidence type="ECO:0000256" key="7">
    <source>
        <dbReference type="SAM" id="Coils"/>
    </source>
</evidence>
<dbReference type="GO" id="GO:0005737">
    <property type="term" value="C:cytoplasm"/>
    <property type="evidence" value="ECO:0007669"/>
    <property type="project" value="UniProtKB-SubCell"/>
</dbReference>